<dbReference type="SUPFAM" id="SSF55166">
    <property type="entry name" value="Hedgehog/DD-peptidase"/>
    <property type="match status" value="1"/>
</dbReference>
<evidence type="ECO:0000313" key="12">
    <source>
        <dbReference type="EMBL" id="OIV39590.1"/>
    </source>
</evidence>
<feature type="binding site" evidence="9">
    <location>
        <position position="142"/>
    </location>
    <ligand>
        <name>Zn(2+)</name>
        <dbReference type="ChEBI" id="CHEBI:29105"/>
        <note>catalytic</note>
    </ligand>
</feature>
<dbReference type="GO" id="GO:0071555">
    <property type="term" value="P:cell wall organization"/>
    <property type="evidence" value="ECO:0007669"/>
    <property type="project" value="UniProtKB-KW"/>
</dbReference>
<comment type="catalytic activity">
    <reaction evidence="1 9 10">
        <text>D-alanyl-D-alanine + H2O = 2 D-alanine</text>
        <dbReference type="Rhea" id="RHEA:20661"/>
        <dbReference type="ChEBI" id="CHEBI:15377"/>
        <dbReference type="ChEBI" id="CHEBI:57416"/>
        <dbReference type="ChEBI" id="CHEBI:57822"/>
        <dbReference type="EC" id="3.4.13.22"/>
    </reaction>
</comment>
<keyword evidence="6 9" id="KW-0224">Dipeptidase</keyword>
<dbReference type="GO" id="GO:0160237">
    <property type="term" value="F:D-Ala-D-Ala dipeptidase activity"/>
    <property type="evidence" value="ECO:0007669"/>
    <property type="project" value="UniProtKB-EC"/>
</dbReference>
<keyword evidence="8 10" id="KW-0961">Cell wall biogenesis/degradation</keyword>
<dbReference type="GO" id="GO:0006508">
    <property type="term" value="P:proteolysis"/>
    <property type="evidence" value="ECO:0007669"/>
    <property type="project" value="UniProtKB-KW"/>
</dbReference>
<dbReference type="HAMAP" id="MF_01924">
    <property type="entry name" value="A_A_dipeptidase"/>
    <property type="match status" value="1"/>
</dbReference>
<keyword evidence="5 9" id="KW-0862">Zinc</keyword>
<dbReference type="Gene3D" id="3.30.1380.10">
    <property type="match status" value="1"/>
</dbReference>
<organism evidence="12 13">
    <name type="scientific">Flavobacterium johnsoniae</name>
    <name type="common">Cytophaga johnsonae</name>
    <dbReference type="NCBI Taxonomy" id="986"/>
    <lineage>
        <taxon>Bacteria</taxon>
        <taxon>Pseudomonadati</taxon>
        <taxon>Bacteroidota</taxon>
        <taxon>Flavobacteriia</taxon>
        <taxon>Flavobacteriales</taxon>
        <taxon>Flavobacteriaceae</taxon>
        <taxon>Flavobacterium</taxon>
    </lineage>
</organism>
<evidence type="ECO:0000256" key="11">
    <source>
        <dbReference type="SAM" id="SignalP"/>
    </source>
</evidence>
<feature type="active site" description="Proton donor/acceptor" evidence="9">
    <location>
        <position position="199"/>
    </location>
</feature>
<evidence type="ECO:0000256" key="8">
    <source>
        <dbReference type="ARBA" id="ARBA00023316"/>
    </source>
</evidence>
<comment type="function">
    <text evidence="9 10">Catalyzes hydrolysis of the D-alanyl-D-alanine dipeptide.</text>
</comment>
<evidence type="ECO:0000256" key="7">
    <source>
        <dbReference type="ARBA" id="ARBA00023049"/>
    </source>
</evidence>
<feature type="binding site" evidence="9">
    <location>
        <position position="202"/>
    </location>
    <ligand>
        <name>Zn(2+)</name>
        <dbReference type="ChEBI" id="CHEBI:29105"/>
        <note>catalytic</note>
    </ligand>
</feature>
<protein>
    <recommendedName>
        <fullName evidence="9 10">D-alanyl-D-alanine dipeptidase</fullName>
        <shortName evidence="9 10">D-Ala-D-Ala dipeptidase</shortName>
        <ecNumber evidence="9 10">3.4.13.22</ecNumber>
    </recommendedName>
</protein>
<keyword evidence="2 9" id="KW-0645">Protease</keyword>
<dbReference type="Pfam" id="PF01427">
    <property type="entry name" value="Peptidase_M15"/>
    <property type="match status" value="1"/>
</dbReference>
<accession>A0A1J7BLQ4</accession>
<proteinExistence type="inferred from homology"/>
<dbReference type="PIRSF" id="PIRSF026671">
    <property type="entry name" value="AA_dipeptidase"/>
    <property type="match status" value="1"/>
</dbReference>
<comment type="similarity">
    <text evidence="9 10">Belongs to the peptidase M15D family.</text>
</comment>
<evidence type="ECO:0000256" key="2">
    <source>
        <dbReference type="ARBA" id="ARBA00022670"/>
    </source>
</evidence>
<feature type="binding site" evidence="9">
    <location>
        <position position="135"/>
    </location>
    <ligand>
        <name>Zn(2+)</name>
        <dbReference type="ChEBI" id="CHEBI:29105"/>
        <note>catalytic</note>
    </ligand>
</feature>
<dbReference type="EC" id="3.4.13.22" evidence="9 10"/>
<feature type="site" description="Transition state stabilizer" evidence="9">
    <location>
        <position position="108"/>
    </location>
</feature>
<dbReference type="EMBL" id="MLFK01000013">
    <property type="protein sequence ID" value="OIV39590.1"/>
    <property type="molecule type" value="Genomic_DNA"/>
</dbReference>
<reference evidence="12 13" key="1">
    <citation type="submission" date="2016-10" db="EMBL/GenBank/DDBJ databases">
        <title>Draft Genome Sequence of Rhizobacteria Flavobacterium johnsoniae CI04.</title>
        <authorList>
            <person name="Bravo J.I."/>
            <person name="Lozano G.L."/>
            <person name="Handelsman J."/>
        </authorList>
    </citation>
    <scope>NUCLEOTIDE SEQUENCE [LARGE SCALE GENOMIC DNA]</scope>
    <source>
        <strain evidence="12 13">CI04</strain>
    </source>
</reference>
<dbReference type="GO" id="GO:0008237">
    <property type="term" value="F:metallopeptidase activity"/>
    <property type="evidence" value="ECO:0007669"/>
    <property type="project" value="UniProtKB-KW"/>
</dbReference>
<keyword evidence="3 9" id="KW-0479">Metal-binding</keyword>
<sequence>MKKNNNLYFKPFLFLGFFTGIFSAFAQNESYSEPVENKIEETIFVNLKDYSKDFVYDMKYATEDNFLKAKVYDCAECFLRYKTVKALIAANNDFIKKGFRIKLYDCYRPLSIQKKMWEIVSNPKYVADPKKGSIHNRGGAVDISLVDLNGKEVEMGTAFDFFGPEAGHNYIKFSKEILANRKFLKKIMTQNGFNSFDSEWWHYNLKAGLKDNVSNQKWNCN</sequence>
<dbReference type="InterPro" id="IPR000755">
    <property type="entry name" value="A_A_dipeptidase"/>
</dbReference>
<evidence type="ECO:0000313" key="13">
    <source>
        <dbReference type="Proteomes" id="UP000182826"/>
    </source>
</evidence>
<evidence type="ECO:0000256" key="3">
    <source>
        <dbReference type="ARBA" id="ARBA00022723"/>
    </source>
</evidence>
<keyword evidence="7 9" id="KW-0482">Metalloprotease</keyword>
<evidence type="ECO:0000256" key="9">
    <source>
        <dbReference type="HAMAP-Rule" id="MF_01924"/>
    </source>
</evidence>
<evidence type="ECO:0000256" key="1">
    <source>
        <dbReference type="ARBA" id="ARBA00001362"/>
    </source>
</evidence>
<dbReference type="Proteomes" id="UP000182826">
    <property type="component" value="Unassembled WGS sequence"/>
</dbReference>
<keyword evidence="11" id="KW-0732">Signal</keyword>
<comment type="caution">
    <text evidence="12">The sequence shown here is derived from an EMBL/GenBank/DDBJ whole genome shotgun (WGS) entry which is preliminary data.</text>
</comment>
<gene>
    <name evidence="12" type="ORF">BKM63_22195</name>
</gene>
<feature type="signal peptide" evidence="11">
    <location>
        <begin position="1"/>
        <end position="26"/>
    </location>
</feature>
<dbReference type="AlphaFoldDB" id="A0A1J7BLQ4"/>
<keyword evidence="4 9" id="KW-0378">Hydrolase</keyword>
<dbReference type="RefSeq" id="WP_071638784.1">
    <property type="nucleotide sequence ID" value="NZ_MLFK01000013.1"/>
</dbReference>
<dbReference type="PANTHER" id="PTHR43126:SF1">
    <property type="entry name" value="D-ALANYL-D-ALANINE DIPEPTIDASE"/>
    <property type="match status" value="1"/>
</dbReference>
<name>A0A1J7BLQ4_FLAJO</name>
<dbReference type="PANTHER" id="PTHR43126">
    <property type="entry name" value="D-ALANYL-D-ALANINE DIPEPTIDASE"/>
    <property type="match status" value="1"/>
</dbReference>
<feature type="chain" id="PRO_5009643397" description="D-alanyl-D-alanine dipeptidase" evidence="11">
    <location>
        <begin position="27"/>
        <end position="221"/>
    </location>
</feature>
<dbReference type="GO" id="GO:0008270">
    <property type="term" value="F:zinc ion binding"/>
    <property type="evidence" value="ECO:0007669"/>
    <property type="project" value="UniProtKB-UniRule"/>
</dbReference>
<dbReference type="CDD" id="cd14840">
    <property type="entry name" value="D-Ala-D-Ala_dipeptidase_Aad"/>
    <property type="match status" value="1"/>
</dbReference>
<evidence type="ECO:0000256" key="5">
    <source>
        <dbReference type="ARBA" id="ARBA00022833"/>
    </source>
</evidence>
<comment type="cofactor">
    <cofactor evidence="9">
        <name>Zn(2+)</name>
        <dbReference type="ChEBI" id="CHEBI:29105"/>
    </cofactor>
    <text evidence="9">Binds 1 zinc ion per subunit.</text>
</comment>
<dbReference type="InterPro" id="IPR009045">
    <property type="entry name" value="Zn_M74/Hedgehog-like"/>
</dbReference>
<keyword evidence="13" id="KW-1185">Reference proteome</keyword>
<dbReference type="OrthoDB" id="9801430at2"/>
<evidence type="ECO:0000256" key="6">
    <source>
        <dbReference type="ARBA" id="ARBA00022997"/>
    </source>
</evidence>
<evidence type="ECO:0000256" key="10">
    <source>
        <dbReference type="PIRNR" id="PIRNR026671"/>
    </source>
</evidence>
<evidence type="ECO:0000256" key="4">
    <source>
        <dbReference type="ARBA" id="ARBA00022801"/>
    </source>
</evidence>